<protein>
    <submittedName>
        <fullName evidence="2">Uncharacterized protein</fullName>
    </submittedName>
</protein>
<comment type="caution">
    <text evidence="2">The sequence shown here is derived from an EMBL/GenBank/DDBJ whole genome shotgun (WGS) entry which is preliminary data.</text>
</comment>
<dbReference type="EMBL" id="RCOS01000074">
    <property type="protein sequence ID" value="RSN75434.1"/>
    <property type="molecule type" value="Genomic_DNA"/>
</dbReference>
<keyword evidence="3" id="KW-1185">Reference proteome</keyword>
<dbReference type="AlphaFoldDB" id="A0A429GNJ3"/>
<reference evidence="2 3" key="1">
    <citation type="submission" date="2018-10" db="EMBL/GenBank/DDBJ databases">
        <title>Co-occurring genomic capacity for anaerobic methane metabolism and dissimilatory sulfite reduction discovered in the Korarchaeota.</title>
        <authorList>
            <person name="Mckay L.J."/>
            <person name="Dlakic M."/>
            <person name="Fields M.W."/>
            <person name="Delmont T.O."/>
            <person name="Eren A.M."/>
            <person name="Jay Z.J."/>
            <person name="Klingelsmith K.B."/>
            <person name="Rusch D.B."/>
            <person name="Inskeep W.P."/>
        </authorList>
    </citation>
    <scope>NUCLEOTIDE SEQUENCE [LARGE SCALE GENOMIC DNA]</scope>
    <source>
        <strain evidence="2 3">MDKW</strain>
    </source>
</reference>
<proteinExistence type="predicted"/>
<keyword evidence="1" id="KW-0175">Coiled coil</keyword>
<dbReference type="RefSeq" id="WP_125671158.1">
    <property type="nucleotide sequence ID" value="NZ_RCOS01000074.1"/>
</dbReference>
<name>A0A429GNJ3_9CREN</name>
<organism evidence="2 3">
    <name type="scientific">Candidatus Methanodesulfokora washburnensis</name>
    <dbReference type="NCBI Taxonomy" id="2478471"/>
    <lineage>
        <taxon>Archaea</taxon>
        <taxon>Thermoproteota</taxon>
        <taxon>Candidatus Korarchaeia</taxon>
        <taxon>Candidatus Korarchaeia incertae sedis</taxon>
        <taxon>Candidatus Methanodesulfokora</taxon>
    </lineage>
</organism>
<feature type="coiled-coil region" evidence="1">
    <location>
        <begin position="80"/>
        <end position="111"/>
    </location>
</feature>
<accession>A0A429GNJ3</accession>
<gene>
    <name evidence="2" type="ORF">D6D85_06210</name>
</gene>
<evidence type="ECO:0000256" key="1">
    <source>
        <dbReference type="SAM" id="Coils"/>
    </source>
</evidence>
<evidence type="ECO:0000313" key="3">
    <source>
        <dbReference type="Proteomes" id="UP000277582"/>
    </source>
</evidence>
<sequence length="112" mass="13009">MPKKTPRKTEAQKMQERQDKIIKAANEIVKIVRKEQSITIGELIVRTGYSAYLIGQAWNYIQSTVDYIDMDATNGTLFIKKKYRDIIKKEVEEEEKAEKEAEKMAKELGIEI</sequence>
<dbReference type="Proteomes" id="UP000277582">
    <property type="component" value="Unassembled WGS sequence"/>
</dbReference>
<evidence type="ECO:0000313" key="2">
    <source>
        <dbReference type="EMBL" id="RSN75434.1"/>
    </source>
</evidence>